<protein>
    <recommendedName>
        <fullName evidence="4">DUF559 domain-containing protein</fullName>
    </recommendedName>
</protein>
<gene>
    <name evidence="2" type="ORF">P0Y48_09250</name>
</gene>
<evidence type="ECO:0008006" key="4">
    <source>
        <dbReference type="Google" id="ProtNLM"/>
    </source>
</evidence>
<evidence type="ECO:0000313" key="3">
    <source>
        <dbReference type="Proteomes" id="UP001213972"/>
    </source>
</evidence>
<dbReference type="EMBL" id="CP119321">
    <property type="protein sequence ID" value="WEK12657.1"/>
    <property type="molecule type" value="Genomic_DNA"/>
</dbReference>
<organism evidence="2 3">
    <name type="scientific">Candidatus Microbacterium phytovorans</name>
    <dbReference type="NCBI Taxonomy" id="3121374"/>
    <lineage>
        <taxon>Bacteria</taxon>
        <taxon>Bacillati</taxon>
        <taxon>Actinomycetota</taxon>
        <taxon>Actinomycetes</taxon>
        <taxon>Micrococcales</taxon>
        <taxon>Microbacteriaceae</taxon>
        <taxon>Microbacterium</taxon>
    </lineage>
</organism>
<dbReference type="InterPro" id="IPR011335">
    <property type="entry name" value="Restrct_endonuc-II-like"/>
</dbReference>
<dbReference type="AlphaFoldDB" id="A0AAJ5VYU7"/>
<sequence>MPRPPAPLPRSLGDAFRVGDGIQAGVSASRLRSRDLVAPFHGVRTRALPPSAPGADAVSVDDPSARDRAVRERTLRSAVAYATVMPASAFFTGRTAAILYGLPLDPGDGLDLGVVAPSRAPRGAGIRGVKIEGHLVRLRTVDGLPLSSPASTWAILGRELSVRELVIVGDAIVRIPRGRSGIPLPDARIGTLAQLAAATDAGPRRGVARLRAALPLIREGSSSPLESSFRLDAEAAGLPRPDLDVEIRDPRGKLLGISEIVYREHGVVVEVEGDHHRTSRAQWDRDLEKYAAYAAAGWEVVRITSTHLRQRRAVDLVRAALARHE</sequence>
<accession>A0AAJ5VYU7</accession>
<dbReference type="Proteomes" id="UP001213972">
    <property type="component" value="Chromosome"/>
</dbReference>
<evidence type="ECO:0000256" key="1">
    <source>
        <dbReference type="SAM" id="MobiDB-lite"/>
    </source>
</evidence>
<proteinExistence type="predicted"/>
<evidence type="ECO:0000313" key="2">
    <source>
        <dbReference type="EMBL" id="WEK12657.1"/>
    </source>
</evidence>
<reference evidence="2" key="1">
    <citation type="submission" date="2023-03" db="EMBL/GenBank/DDBJ databases">
        <title>Andean soil-derived lignocellulolytic bacterial consortium as a source of novel taxa and putative plastic-active enzymes.</title>
        <authorList>
            <person name="Diaz-Garcia L."/>
            <person name="Chuvochina M."/>
            <person name="Feuerriegel G."/>
            <person name="Bunk B."/>
            <person name="Sproer C."/>
            <person name="Streit W.R."/>
            <person name="Rodriguez L.M."/>
            <person name="Overmann J."/>
            <person name="Jimenez D.J."/>
        </authorList>
    </citation>
    <scope>NUCLEOTIDE SEQUENCE</scope>
    <source>
        <strain evidence="2">MAG 4610</strain>
    </source>
</reference>
<name>A0AAJ5VYU7_9MICO</name>
<feature type="region of interest" description="Disordered" evidence="1">
    <location>
        <begin position="47"/>
        <end position="67"/>
    </location>
</feature>
<dbReference type="SUPFAM" id="SSF52980">
    <property type="entry name" value="Restriction endonuclease-like"/>
    <property type="match status" value="1"/>
</dbReference>
<dbReference type="Gene3D" id="3.40.960.10">
    <property type="entry name" value="VSR Endonuclease"/>
    <property type="match status" value="1"/>
</dbReference>